<dbReference type="GO" id="GO:0071036">
    <property type="term" value="P:nuclear polyadenylation-dependent snoRNA catabolic process"/>
    <property type="evidence" value="ECO:0007669"/>
    <property type="project" value="TreeGrafter"/>
</dbReference>
<dbReference type="PANTHER" id="PTHR46543">
    <property type="entry name" value="ZINC FINGER CCHC DOMAIN-CONTAINING PROTEIN 7"/>
    <property type="match status" value="1"/>
</dbReference>
<dbReference type="InterPro" id="IPR001878">
    <property type="entry name" value="Znf_CCHC"/>
</dbReference>
<feature type="compositionally biased region" description="Polar residues" evidence="10">
    <location>
        <begin position="330"/>
        <end position="340"/>
    </location>
</feature>
<dbReference type="GO" id="GO:0071038">
    <property type="term" value="P:TRAMP-dependent tRNA surveillance pathway"/>
    <property type="evidence" value="ECO:0007669"/>
    <property type="project" value="TreeGrafter"/>
</dbReference>
<dbReference type="SMART" id="SM00343">
    <property type="entry name" value="ZnF_C2HC"/>
    <property type="match status" value="4"/>
</dbReference>
<proteinExistence type="predicted"/>
<evidence type="ECO:0000313" key="12">
    <source>
        <dbReference type="EMBL" id="KAL0124879.1"/>
    </source>
</evidence>
<gene>
    <name evidence="12" type="ORF">PUN28_006625</name>
</gene>
<dbReference type="Gene3D" id="4.10.60.10">
    <property type="entry name" value="Zinc finger, CCHC-type"/>
    <property type="match status" value="2"/>
</dbReference>
<dbReference type="GO" id="GO:0071035">
    <property type="term" value="P:nuclear polyadenylation-dependent rRNA catabolic process"/>
    <property type="evidence" value="ECO:0007669"/>
    <property type="project" value="TreeGrafter"/>
</dbReference>
<feature type="region of interest" description="Disordered" evidence="10">
    <location>
        <begin position="330"/>
        <end position="349"/>
    </location>
</feature>
<dbReference type="EMBL" id="JADYXP020000005">
    <property type="protein sequence ID" value="KAL0124879.1"/>
    <property type="molecule type" value="Genomic_DNA"/>
</dbReference>
<evidence type="ECO:0000259" key="11">
    <source>
        <dbReference type="PROSITE" id="PS50158"/>
    </source>
</evidence>
<dbReference type="AlphaFoldDB" id="A0AAW2GCC3"/>
<name>A0AAW2GCC3_9HYME</name>
<evidence type="ECO:0000256" key="3">
    <source>
        <dbReference type="ARBA" id="ARBA00022737"/>
    </source>
</evidence>
<dbReference type="SUPFAM" id="SSF57756">
    <property type="entry name" value="Retrovirus zinc finger-like domains"/>
    <property type="match status" value="1"/>
</dbReference>
<dbReference type="PANTHER" id="PTHR46543:SF1">
    <property type="entry name" value="ZINC FINGER CCHC DOMAIN-CONTAINING PROTEIN 7"/>
    <property type="match status" value="1"/>
</dbReference>
<dbReference type="GO" id="GO:0071031">
    <property type="term" value="P:nuclear mRNA surveillance of mRNA 3'-end processing"/>
    <property type="evidence" value="ECO:0007669"/>
    <property type="project" value="TreeGrafter"/>
</dbReference>
<feature type="compositionally biased region" description="Low complexity" evidence="10">
    <location>
        <begin position="1040"/>
        <end position="1053"/>
    </location>
</feature>
<evidence type="ECO:0000256" key="2">
    <source>
        <dbReference type="ARBA" id="ARBA00022723"/>
    </source>
</evidence>
<feature type="region of interest" description="Disordered" evidence="10">
    <location>
        <begin position="185"/>
        <end position="216"/>
    </location>
</feature>
<evidence type="ECO:0000256" key="7">
    <source>
        <dbReference type="ARBA" id="ARBA00041190"/>
    </source>
</evidence>
<evidence type="ECO:0000256" key="8">
    <source>
        <dbReference type="ARBA" id="ARBA00043023"/>
    </source>
</evidence>
<keyword evidence="6" id="KW-0539">Nucleus</keyword>
<evidence type="ECO:0000256" key="1">
    <source>
        <dbReference type="ARBA" id="ARBA00004123"/>
    </source>
</evidence>
<feature type="domain" description="CCHC-type" evidence="11">
    <location>
        <begin position="474"/>
        <end position="489"/>
    </location>
</feature>
<dbReference type="InterPro" id="IPR051644">
    <property type="entry name" value="TRAMP_AT-DNA-binding"/>
</dbReference>
<dbReference type="GO" id="GO:0071039">
    <property type="term" value="P:nuclear polyadenylation-dependent CUT catabolic process"/>
    <property type="evidence" value="ECO:0007669"/>
    <property type="project" value="TreeGrafter"/>
</dbReference>
<feature type="region of interest" description="Disordered" evidence="10">
    <location>
        <begin position="125"/>
        <end position="154"/>
    </location>
</feature>
<sequence length="1181" mass="137368">MEYVFIFVVNLLLDFYIRYNCFDKFQNLQDQRNCYVRYYFNMNKTDFDDNELEAQLYEDIYYSNMESESKTIDASKTFPLSTRSNVETEILEHEPNEQSAKDFSQVSTLAGKKITSIAHECNNEGLEDSSVTQGNTDTDNLSEQPPEQSSKHPINEHEKYMDKNHPDTVYSKYNVVSKYIKEQHLSVKETDKDDNDSDSEESILEVPVPPKPKPPLIDLPDSDEEANLSTDKNYVFPEKCKTTSLEKQNSVITRGRTRDFEIAKTSSSHQNISSKNKNTNKSYSNDTINRNTSNQIYSEEMGGDIVLNCYTIQKGAKNINEIKQLSKSAQVNQENKSFENANRKSRKRQHNEVDNYFQEKRQCTSISIRQTSRDDMPQSSNNEEVRNASNNYFNSMSEEMRNYYNLNRDQETFDVAKLQQEMSKDPKMWAILDEDIMPCPSNKQSSRFWNVRCTNCRQNGHQRYDCSLPRRISCYMCGIKGHTESDCPRKMCLTCGKRQNTFRNTCEYCRILYCTMCNSTGHKLDQCPDLWRRYHQSTDMNSTPQNPGNVMKPSRLLYCCNCTKRGHESSTCREYRWSQHFLTPACVTNYTDGPTYTPHESSFTSDPDIECISFNIIENKTLIPQNTTVRHTVTENVKPANAETLSNANFNVPSTAQETVRNSQMKGTLKPSSIIWPTIKLNCKQTKINEVTFSNIAYSCGKFHYKNDKNARMIVTNLSMIYKDKKKMLNNLTNYNKVQPVFLYTLYNKKIEFEVKIGFTQRRALTLQLLAMKEYIEYLYDLLEYWFDLPEDEKYYGINVDLPLNPVKMFNILSTRVPQLEKGQFTSYAKLMEGTENPRWIYNFINSNKAKLNESNKKNKTLWKQLWRMQVKLLIIVNTEPKPNSIMQTFRDVLTRFESQRHCMGSELDTATYLRLILLYNHLFVPHTSKDTYDLLHRIEIEENRNKNKNTSLPLPQHLEVINHEQRNLVYDMYSPSTSSCTSQNVIPGNFSTINKQNNKIDAQNTNNISLETSKTTDGEIKVTNFPMQNSPNITPLNIESTSSKSETSKSNESQLLTNKVKITSKICENNSKTKVSNVVRKVPFAQLSKKMQRKKLTKIGQMSFEIKANKEELYEVAGELVKMARVFFNRRHMMKAADEMQSQIDRKVIKPKHLKTLYSLIKFETRVHTFCKNLTNICTK</sequence>
<feature type="compositionally biased region" description="Polar residues" evidence="10">
    <location>
        <begin position="1026"/>
        <end position="1039"/>
    </location>
</feature>
<keyword evidence="3" id="KW-0677">Repeat</keyword>
<organism evidence="12 13">
    <name type="scientific">Cardiocondyla obscurior</name>
    <dbReference type="NCBI Taxonomy" id="286306"/>
    <lineage>
        <taxon>Eukaryota</taxon>
        <taxon>Metazoa</taxon>
        <taxon>Ecdysozoa</taxon>
        <taxon>Arthropoda</taxon>
        <taxon>Hexapoda</taxon>
        <taxon>Insecta</taxon>
        <taxon>Pterygota</taxon>
        <taxon>Neoptera</taxon>
        <taxon>Endopterygota</taxon>
        <taxon>Hymenoptera</taxon>
        <taxon>Apocrita</taxon>
        <taxon>Aculeata</taxon>
        <taxon>Formicoidea</taxon>
        <taxon>Formicidae</taxon>
        <taxon>Myrmicinae</taxon>
        <taxon>Cardiocondyla</taxon>
    </lineage>
</organism>
<keyword evidence="13" id="KW-1185">Reference proteome</keyword>
<feature type="compositionally biased region" description="Acidic residues" evidence="10">
    <location>
        <begin position="192"/>
        <end position="203"/>
    </location>
</feature>
<accession>A0AAW2GCC3</accession>
<evidence type="ECO:0000256" key="5">
    <source>
        <dbReference type="ARBA" id="ARBA00022833"/>
    </source>
</evidence>
<keyword evidence="4 9" id="KW-0863">Zinc-finger</keyword>
<reference evidence="12 13" key="1">
    <citation type="submission" date="2023-03" db="EMBL/GenBank/DDBJ databases">
        <title>High recombination rates correlate with genetic variation in Cardiocondyla obscurior ants.</title>
        <authorList>
            <person name="Errbii M."/>
        </authorList>
    </citation>
    <scope>NUCLEOTIDE SEQUENCE [LARGE SCALE GENOMIC DNA]</scope>
    <source>
        <strain evidence="12">Alpha-2009</strain>
        <tissue evidence="12">Whole body</tissue>
    </source>
</reference>
<keyword evidence="2" id="KW-0479">Metal-binding</keyword>
<feature type="compositionally biased region" description="Polar residues" evidence="10">
    <location>
        <begin position="129"/>
        <end position="148"/>
    </location>
</feature>
<feature type="region of interest" description="Disordered" evidence="10">
    <location>
        <begin position="1025"/>
        <end position="1053"/>
    </location>
</feature>
<evidence type="ECO:0000256" key="10">
    <source>
        <dbReference type="SAM" id="MobiDB-lite"/>
    </source>
</evidence>
<protein>
    <recommendedName>
        <fullName evidence="7">Zinc finger CCHC domain-containing protein 7</fullName>
    </recommendedName>
    <alternativeName>
        <fullName evidence="8">TRAMP-like complex RNA-binding factor ZCCHC7</fullName>
    </alternativeName>
</protein>
<dbReference type="GO" id="GO:0008270">
    <property type="term" value="F:zinc ion binding"/>
    <property type="evidence" value="ECO:0007669"/>
    <property type="project" value="UniProtKB-KW"/>
</dbReference>
<feature type="compositionally biased region" description="Pro residues" evidence="10">
    <location>
        <begin position="207"/>
        <end position="216"/>
    </location>
</feature>
<dbReference type="PROSITE" id="PS50158">
    <property type="entry name" value="ZF_CCHC"/>
    <property type="match status" value="1"/>
</dbReference>
<dbReference type="InterPro" id="IPR036875">
    <property type="entry name" value="Znf_CCHC_sf"/>
</dbReference>
<keyword evidence="5" id="KW-0862">Zinc</keyword>
<comment type="caution">
    <text evidence="12">The sequence shown here is derived from an EMBL/GenBank/DDBJ whole genome shotgun (WGS) entry which is preliminary data.</text>
</comment>
<feature type="region of interest" description="Disordered" evidence="10">
    <location>
        <begin position="261"/>
        <end position="287"/>
    </location>
</feature>
<evidence type="ECO:0000256" key="4">
    <source>
        <dbReference type="ARBA" id="ARBA00022771"/>
    </source>
</evidence>
<dbReference type="GO" id="GO:0031499">
    <property type="term" value="C:TRAMP complex"/>
    <property type="evidence" value="ECO:0007669"/>
    <property type="project" value="TreeGrafter"/>
</dbReference>
<evidence type="ECO:0000256" key="9">
    <source>
        <dbReference type="PROSITE-ProRule" id="PRU00047"/>
    </source>
</evidence>
<dbReference type="GO" id="GO:0003723">
    <property type="term" value="F:RNA binding"/>
    <property type="evidence" value="ECO:0007669"/>
    <property type="project" value="TreeGrafter"/>
</dbReference>
<comment type="subcellular location">
    <subcellularLocation>
        <location evidence="1">Nucleus</location>
    </subcellularLocation>
</comment>
<dbReference type="Proteomes" id="UP001430953">
    <property type="component" value="Unassembled WGS sequence"/>
</dbReference>
<evidence type="ECO:0000256" key="6">
    <source>
        <dbReference type="ARBA" id="ARBA00023242"/>
    </source>
</evidence>
<feature type="compositionally biased region" description="Low complexity" evidence="10">
    <location>
        <begin position="273"/>
        <end position="285"/>
    </location>
</feature>
<dbReference type="GO" id="GO:0071037">
    <property type="term" value="P:nuclear polyadenylation-dependent snRNA catabolic process"/>
    <property type="evidence" value="ECO:0007669"/>
    <property type="project" value="TreeGrafter"/>
</dbReference>
<evidence type="ECO:0000313" key="13">
    <source>
        <dbReference type="Proteomes" id="UP001430953"/>
    </source>
</evidence>